<name>D1W8Z9_9BACT</name>
<keyword evidence="5" id="KW-1185">Reference proteome</keyword>
<feature type="signal peptide" evidence="3">
    <location>
        <begin position="1"/>
        <end position="26"/>
    </location>
</feature>
<dbReference type="AlphaFoldDB" id="D1W8Z9"/>
<evidence type="ECO:0000313" key="5">
    <source>
        <dbReference type="Proteomes" id="UP000005283"/>
    </source>
</evidence>
<dbReference type="SUPFAM" id="SSF117281">
    <property type="entry name" value="Kelch motif"/>
    <property type="match status" value="1"/>
</dbReference>
<sequence>MKRNLHTRVLTVAMITQMIVSTSLCAGNGKIAKSTMIIDWKTIQSLKSLGQSPHSRGLAGAFSGRIGKDLYIIGGANFDKAYPWEGGKKRWYKEILRYGLSSDRWNCCEETLPGELAYGASIQLRDGFLCIGGCNKTACSDLVFYLTMDNDRIVVDSTRFPRLPVKLANMAATKIKNCIYILGGQTSMTDDASTNLFYCLDLNNPKAGWQQLPSWPGPSRGYAVCAGQGRSLYLFSGRSYSGNQPTTMHEDGYVFDTQKQTWRRLKGHFPVMAGTAIAQGEKLVFLGGVEQLLPTTPNHPGFSRLVRVYDTRKEAFDPPILSPYPLAVTTNIVVIGNTFYIMSGEIQPGIRTPEIITGTLKRK</sequence>
<dbReference type="Pfam" id="PF24996">
    <property type="entry name" value="NANM"/>
    <property type="match status" value="2"/>
</dbReference>
<dbReference type="Proteomes" id="UP000005283">
    <property type="component" value="Unassembled WGS sequence"/>
</dbReference>
<dbReference type="eggNOG" id="COG3055">
    <property type="taxonomic scope" value="Bacteria"/>
</dbReference>
<organism evidence="4 5">
    <name type="scientific">Hoylesella buccalis ATCC 35310</name>
    <dbReference type="NCBI Taxonomy" id="679190"/>
    <lineage>
        <taxon>Bacteria</taxon>
        <taxon>Pseudomonadati</taxon>
        <taxon>Bacteroidota</taxon>
        <taxon>Bacteroidia</taxon>
        <taxon>Bacteroidales</taxon>
        <taxon>Prevotellaceae</taxon>
        <taxon>Hoylesella</taxon>
    </lineage>
</organism>
<accession>D1W8Z9</accession>
<evidence type="ECO:0000313" key="4">
    <source>
        <dbReference type="EMBL" id="EFA90949.1"/>
    </source>
</evidence>
<dbReference type="InterPro" id="IPR015915">
    <property type="entry name" value="Kelch-typ_b-propeller"/>
</dbReference>
<evidence type="ECO:0000256" key="2">
    <source>
        <dbReference type="ARBA" id="ARBA00022737"/>
    </source>
</evidence>
<protein>
    <submittedName>
        <fullName evidence="4">Cyclically-permuted mutarotase family protein</fullName>
    </submittedName>
</protein>
<proteinExistence type="predicted"/>
<dbReference type="Gene3D" id="2.120.10.80">
    <property type="entry name" value="Kelch-type beta propeller"/>
    <property type="match status" value="2"/>
</dbReference>
<comment type="caution">
    <text evidence="4">The sequence shown here is derived from an EMBL/GenBank/DDBJ whole genome shotgun (WGS) entry which is preliminary data.</text>
</comment>
<reference evidence="4 5" key="1">
    <citation type="submission" date="2009-12" db="EMBL/GenBank/DDBJ databases">
        <title>Genome Sequence of Prevotella buccalis ATCC 35310.</title>
        <authorList>
            <person name="Durkin A.S."/>
            <person name="Madupu R."/>
            <person name="Torralba M."/>
            <person name="Methe B."/>
            <person name="Sutton G."/>
            <person name="Strausberg R.L."/>
            <person name="Nelson K.E."/>
        </authorList>
    </citation>
    <scope>NUCLEOTIDE SEQUENCE [LARGE SCALE GENOMIC DNA]</scope>
    <source>
        <strain evidence="4 5">ATCC 35310</strain>
    </source>
</reference>
<dbReference type="PANTHER" id="PTHR24412">
    <property type="entry name" value="KELCH PROTEIN"/>
    <property type="match status" value="1"/>
</dbReference>
<dbReference type="EMBL" id="ADEG01000110">
    <property type="protein sequence ID" value="EFA90949.1"/>
    <property type="molecule type" value="Genomic_DNA"/>
</dbReference>
<gene>
    <name evidence="4" type="ORF">HMPREF0650_0177</name>
</gene>
<dbReference type="InterPro" id="IPR056734">
    <property type="entry name" value="NANM"/>
</dbReference>
<keyword evidence="3" id="KW-0732">Signal</keyword>
<dbReference type="PANTHER" id="PTHR24412:SF489">
    <property type="entry name" value="RING FINGER DOMAIN AND KELCH REPEAT-CONTAINING PROTEIN DDB_G0271372"/>
    <property type="match status" value="1"/>
</dbReference>
<dbReference type="STRING" id="679190.HMPREF0650_0177"/>
<evidence type="ECO:0000256" key="3">
    <source>
        <dbReference type="SAM" id="SignalP"/>
    </source>
</evidence>
<feature type="chain" id="PRO_5003026225" evidence="3">
    <location>
        <begin position="27"/>
        <end position="363"/>
    </location>
</feature>
<evidence type="ECO:0000256" key="1">
    <source>
        <dbReference type="ARBA" id="ARBA00022441"/>
    </source>
</evidence>
<keyword evidence="2" id="KW-0677">Repeat</keyword>
<keyword evidence="1" id="KW-0880">Kelch repeat</keyword>